<comment type="caution">
    <text evidence="1">The sequence shown here is derived from an EMBL/GenBank/DDBJ whole genome shotgun (WGS) entry which is preliminary data.</text>
</comment>
<evidence type="ECO:0000313" key="1">
    <source>
        <dbReference type="EMBL" id="KAH7841135.1"/>
    </source>
</evidence>
<dbReference type="EMBL" id="CM037160">
    <property type="protein sequence ID" value="KAH7841135.1"/>
    <property type="molecule type" value="Genomic_DNA"/>
</dbReference>
<accession>A0ACB7XKD0</accession>
<name>A0ACB7XKD0_9ERIC</name>
<keyword evidence="2" id="KW-1185">Reference proteome</keyword>
<dbReference type="Proteomes" id="UP000828048">
    <property type="component" value="Chromosome 10"/>
</dbReference>
<evidence type="ECO:0000313" key="2">
    <source>
        <dbReference type="Proteomes" id="UP000828048"/>
    </source>
</evidence>
<reference evidence="1 2" key="1">
    <citation type="journal article" date="2021" name="Hortic Res">
        <title>High-quality reference genome and annotation aids understanding of berry development for evergreen blueberry (Vaccinium darrowii).</title>
        <authorList>
            <person name="Yu J."/>
            <person name="Hulse-Kemp A.M."/>
            <person name="Babiker E."/>
            <person name="Staton M."/>
        </authorList>
    </citation>
    <scope>NUCLEOTIDE SEQUENCE [LARGE SCALE GENOMIC DNA]</scope>
    <source>
        <strain evidence="2">cv. NJ 8807/NJ 8810</strain>
        <tissue evidence="1">Young leaf</tissue>
    </source>
</reference>
<gene>
    <name evidence="1" type="ORF">Vadar_026056</name>
</gene>
<proteinExistence type="predicted"/>
<sequence>MATPSLTFPAVHPLSSFSSTTTTNTYKAYRATCSFKCSNLLHNSTLKPSRLCVSQKIGIVPKHVFRVPILCCLADNRVESVPSESPPISATDDLKEATIDLKLPRRSLLVHFTCNACGDRTKKLINRVAYERGTVFVQCAGCLQHHKLIDNLGLVVEYDFREESGTDSNADQV</sequence>
<protein>
    <submittedName>
        <fullName evidence="1">Uncharacterized protein</fullName>
    </submittedName>
</protein>
<organism evidence="1 2">
    <name type="scientific">Vaccinium darrowii</name>
    <dbReference type="NCBI Taxonomy" id="229202"/>
    <lineage>
        <taxon>Eukaryota</taxon>
        <taxon>Viridiplantae</taxon>
        <taxon>Streptophyta</taxon>
        <taxon>Embryophyta</taxon>
        <taxon>Tracheophyta</taxon>
        <taxon>Spermatophyta</taxon>
        <taxon>Magnoliopsida</taxon>
        <taxon>eudicotyledons</taxon>
        <taxon>Gunneridae</taxon>
        <taxon>Pentapetalae</taxon>
        <taxon>asterids</taxon>
        <taxon>Ericales</taxon>
        <taxon>Ericaceae</taxon>
        <taxon>Vaccinioideae</taxon>
        <taxon>Vaccinieae</taxon>
        <taxon>Vaccinium</taxon>
    </lineage>
</organism>